<dbReference type="InterPro" id="IPR036390">
    <property type="entry name" value="WH_DNA-bd_sf"/>
</dbReference>
<dbReference type="PROSITE" id="PS50949">
    <property type="entry name" value="HTH_GNTR"/>
    <property type="match status" value="1"/>
</dbReference>
<dbReference type="SMART" id="SM00345">
    <property type="entry name" value="HTH_GNTR"/>
    <property type="match status" value="1"/>
</dbReference>
<dbReference type="EMBL" id="JACHJW010000001">
    <property type="protein sequence ID" value="MBB4959452.1"/>
    <property type="molecule type" value="Genomic_DNA"/>
</dbReference>
<dbReference type="Gene3D" id="1.10.10.10">
    <property type="entry name" value="Winged helix-like DNA-binding domain superfamily/Winged helix DNA-binding domain"/>
    <property type="match status" value="1"/>
</dbReference>
<keyword evidence="3" id="KW-0804">Transcription</keyword>
<keyword evidence="1" id="KW-0805">Transcription regulation</keyword>
<gene>
    <name evidence="6" type="ORF">FHR38_003185</name>
</gene>
<comment type="caution">
    <text evidence="6">The sequence shown here is derived from an EMBL/GenBank/DDBJ whole genome shotgun (WGS) entry which is preliminary data.</text>
</comment>
<dbReference type="GO" id="GO:0003700">
    <property type="term" value="F:DNA-binding transcription factor activity"/>
    <property type="evidence" value="ECO:0007669"/>
    <property type="project" value="InterPro"/>
</dbReference>
<dbReference type="RefSeq" id="WP_184535379.1">
    <property type="nucleotide sequence ID" value="NZ_JACHJW010000001.1"/>
</dbReference>
<feature type="region of interest" description="Disordered" evidence="4">
    <location>
        <begin position="22"/>
        <end position="41"/>
    </location>
</feature>
<evidence type="ECO:0000256" key="1">
    <source>
        <dbReference type="ARBA" id="ARBA00023015"/>
    </source>
</evidence>
<dbReference type="InterPro" id="IPR000524">
    <property type="entry name" value="Tscrpt_reg_HTH_GntR"/>
</dbReference>
<accession>A0A7W7SR55</accession>
<dbReference type="PANTHER" id="PTHR44846">
    <property type="entry name" value="MANNOSYL-D-GLYCERATE TRANSPORT/METABOLISM SYSTEM REPRESSOR MNGR-RELATED"/>
    <property type="match status" value="1"/>
</dbReference>
<dbReference type="CDD" id="cd07377">
    <property type="entry name" value="WHTH_GntR"/>
    <property type="match status" value="1"/>
</dbReference>
<evidence type="ECO:0000313" key="7">
    <source>
        <dbReference type="Proteomes" id="UP000578819"/>
    </source>
</evidence>
<dbReference type="AlphaFoldDB" id="A0A7W7SR55"/>
<dbReference type="GO" id="GO:0003677">
    <property type="term" value="F:DNA binding"/>
    <property type="evidence" value="ECO:0007669"/>
    <property type="project" value="UniProtKB-KW"/>
</dbReference>
<feature type="domain" description="HTH gntR-type" evidence="5">
    <location>
        <begin position="8"/>
        <end position="76"/>
    </location>
</feature>
<keyword evidence="7" id="KW-1185">Reference proteome</keyword>
<dbReference type="InterPro" id="IPR036388">
    <property type="entry name" value="WH-like_DNA-bd_sf"/>
</dbReference>
<evidence type="ECO:0000256" key="3">
    <source>
        <dbReference type="ARBA" id="ARBA00023163"/>
    </source>
</evidence>
<evidence type="ECO:0000259" key="5">
    <source>
        <dbReference type="PROSITE" id="PS50949"/>
    </source>
</evidence>
<dbReference type="SUPFAM" id="SSF46785">
    <property type="entry name" value="Winged helix' DNA-binding domain"/>
    <property type="match status" value="1"/>
</dbReference>
<evidence type="ECO:0000256" key="4">
    <source>
        <dbReference type="SAM" id="MobiDB-lite"/>
    </source>
</evidence>
<organism evidence="6 7">
    <name type="scientific">Micromonospora polyrhachis</name>
    <dbReference type="NCBI Taxonomy" id="1282883"/>
    <lineage>
        <taxon>Bacteria</taxon>
        <taxon>Bacillati</taxon>
        <taxon>Actinomycetota</taxon>
        <taxon>Actinomycetes</taxon>
        <taxon>Micromonosporales</taxon>
        <taxon>Micromonosporaceae</taxon>
        <taxon>Micromonospora</taxon>
    </lineage>
</organism>
<dbReference type="Pfam" id="PF00392">
    <property type="entry name" value="GntR"/>
    <property type="match status" value="1"/>
</dbReference>
<reference evidence="6 7" key="1">
    <citation type="submission" date="2020-08" db="EMBL/GenBank/DDBJ databases">
        <title>Sequencing the genomes of 1000 actinobacteria strains.</title>
        <authorList>
            <person name="Klenk H.-P."/>
        </authorList>
    </citation>
    <scope>NUCLEOTIDE SEQUENCE [LARGE SCALE GENOMIC DNA]</scope>
    <source>
        <strain evidence="6 7">DSM 45886</strain>
    </source>
</reference>
<dbReference type="GO" id="GO:0045892">
    <property type="term" value="P:negative regulation of DNA-templated transcription"/>
    <property type="evidence" value="ECO:0007669"/>
    <property type="project" value="TreeGrafter"/>
</dbReference>
<keyword evidence="2" id="KW-0238">DNA-binding</keyword>
<name>A0A7W7SR55_9ACTN</name>
<feature type="compositionally biased region" description="Low complexity" evidence="4">
    <location>
        <begin position="24"/>
        <end position="39"/>
    </location>
</feature>
<dbReference type="InterPro" id="IPR050679">
    <property type="entry name" value="Bact_HTH_transcr_reg"/>
</dbReference>
<dbReference type="PRINTS" id="PR00035">
    <property type="entry name" value="HTHGNTR"/>
</dbReference>
<protein>
    <submittedName>
        <fullName evidence="6">GntR family transcriptional regulator</fullName>
    </submittedName>
</protein>
<dbReference type="PANTHER" id="PTHR44846:SF17">
    <property type="entry name" value="GNTR-FAMILY TRANSCRIPTIONAL REGULATOR"/>
    <property type="match status" value="1"/>
</dbReference>
<evidence type="ECO:0000256" key="2">
    <source>
        <dbReference type="ARBA" id="ARBA00023125"/>
    </source>
</evidence>
<sequence>MIDPRRDRALYRQLADLLREQIDSGELPPGSPLPSETTLAQTHGLARPAVRQAIALLRAEGLVTTSRGYGTRVREQVERTPLELPASSFAIARMPSDAERLEHDLDDGVPVLEIQLPDGSTSVHPGDRIRLTRP</sequence>
<evidence type="ECO:0000313" key="6">
    <source>
        <dbReference type="EMBL" id="MBB4959452.1"/>
    </source>
</evidence>
<dbReference type="Proteomes" id="UP000578819">
    <property type="component" value="Unassembled WGS sequence"/>
</dbReference>
<proteinExistence type="predicted"/>